<dbReference type="InterPro" id="IPR029044">
    <property type="entry name" value="Nucleotide-diphossugar_trans"/>
</dbReference>
<dbReference type="Gene3D" id="3.90.550.10">
    <property type="entry name" value="Spore Coat Polysaccharide Biosynthesis Protein SpsA, Chain A"/>
    <property type="match status" value="1"/>
</dbReference>
<accession>A0A6H0KUX7</accession>
<feature type="domain" description="CBS" evidence="2">
    <location>
        <begin position="4"/>
        <end position="60"/>
    </location>
</feature>
<name>A0A6H0KUX7_9BACE</name>
<dbReference type="PROSITE" id="PS51371">
    <property type="entry name" value="CBS"/>
    <property type="match status" value="1"/>
</dbReference>
<dbReference type="RefSeq" id="WP_167965604.1">
    <property type="nucleotide sequence ID" value="NZ_CP050831.1"/>
</dbReference>
<protein>
    <submittedName>
        <fullName evidence="3">NTP transferase domain-containing protein</fullName>
    </submittedName>
</protein>
<dbReference type="CDD" id="cd06426">
    <property type="entry name" value="NTP_transferase_like_2"/>
    <property type="match status" value="1"/>
</dbReference>
<dbReference type="InterPro" id="IPR005835">
    <property type="entry name" value="NTP_transferase_dom"/>
</dbReference>
<reference evidence="3 4" key="1">
    <citation type="submission" date="2020-03" db="EMBL/GenBank/DDBJ databases">
        <title>Genomic analysis of Bacteroides faecium CBA7301.</title>
        <authorList>
            <person name="Kim J."/>
            <person name="Roh S.W."/>
        </authorList>
    </citation>
    <scope>NUCLEOTIDE SEQUENCE [LARGE SCALE GENOMIC DNA]</scope>
    <source>
        <strain evidence="3 4">CBA7301</strain>
    </source>
</reference>
<gene>
    <name evidence="3" type="ORF">BacF7301_19985</name>
</gene>
<dbReference type="Pfam" id="PF00571">
    <property type="entry name" value="CBS"/>
    <property type="match status" value="1"/>
</dbReference>
<keyword evidence="1" id="KW-0129">CBS domain</keyword>
<dbReference type="GO" id="GO:0016740">
    <property type="term" value="F:transferase activity"/>
    <property type="evidence" value="ECO:0007669"/>
    <property type="project" value="UniProtKB-KW"/>
</dbReference>
<evidence type="ECO:0000313" key="4">
    <source>
        <dbReference type="Proteomes" id="UP000501780"/>
    </source>
</evidence>
<sequence>MAVLEKIQERSIQCSMTVLQSLKKMDETKVKMLFVFDEDRFLSILTIGDIQRAIIKQTALNDSVFTIIDINKKFASPTETRAQIREKMLSLRAECMPVVDENGNLVDVYLWSEMFKHSEPEHREKIDLPVVIMAGGKGTRLKPITNVIPKPLVPVGDKTILEVIMDQFENIGCHKFYMSVNYKADMMEFYLSQLEHKYDVEFFMENKPLGTIGSVSLLKGKITTPFFVSNCDSINEQDYRDVYDYHVSNKNDMTIVTLVKSFKIPYGVIKTGEDGLMQSLQEKPEHTYMVNSGVYILSPELIDEIPEDEFFHITHLMEKIMARGGRVGCFPVSENSWHDMGEWSEYLKMINVR</sequence>
<keyword evidence="4" id="KW-1185">Reference proteome</keyword>
<keyword evidence="3" id="KW-0808">Transferase</keyword>
<dbReference type="InterPro" id="IPR000644">
    <property type="entry name" value="CBS_dom"/>
</dbReference>
<dbReference type="SUPFAM" id="SSF54631">
    <property type="entry name" value="CBS-domain pair"/>
    <property type="match status" value="1"/>
</dbReference>
<dbReference type="Pfam" id="PF00483">
    <property type="entry name" value="NTP_transferase"/>
    <property type="match status" value="1"/>
</dbReference>
<dbReference type="InterPro" id="IPR050486">
    <property type="entry name" value="Mannose-1P_guanyltransferase"/>
</dbReference>
<proteinExistence type="predicted"/>
<evidence type="ECO:0000259" key="2">
    <source>
        <dbReference type="PROSITE" id="PS51371"/>
    </source>
</evidence>
<dbReference type="SUPFAM" id="SSF53448">
    <property type="entry name" value="Nucleotide-diphospho-sugar transferases"/>
    <property type="match status" value="1"/>
</dbReference>
<dbReference type="AlphaFoldDB" id="A0A6H0KUX7"/>
<dbReference type="PANTHER" id="PTHR22572">
    <property type="entry name" value="SUGAR-1-PHOSPHATE GUANYL TRANSFERASE"/>
    <property type="match status" value="1"/>
</dbReference>
<dbReference type="Gene3D" id="3.10.580.10">
    <property type="entry name" value="CBS-domain"/>
    <property type="match status" value="1"/>
</dbReference>
<evidence type="ECO:0000313" key="3">
    <source>
        <dbReference type="EMBL" id="QIU96288.1"/>
    </source>
</evidence>
<dbReference type="EMBL" id="CP050831">
    <property type="protein sequence ID" value="QIU96288.1"/>
    <property type="molecule type" value="Genomic_DNA"/>
</dbReference>
<dbReference type="KEGG" id="bfc:BacF7301_19985"/>
<evidence type="ECO:0000256" key="1">
    <source>
        <dbReference type="PROSITE-ProRule" id="PRU00703"/>
    </source>
</evidence>
<organism evidence="3 4">
    <name type="scientific">Bacteroides faecium</name>
    <dbReference type="NCBI Taxonomy" id="2715212"/>
    <lineage>
        <taxon>Bacteria</taxon>
        <taxon>Pseudomonadati</taxon>
        <taxon>Bacteroidota</taxon>
        <taxon>Bacteroidia</taxon>
        <taxon>Bacteroidales</taxon>
        <taxon>Bacteroidaceae</taxon>
        <taxon>Bacteroides</taxon>
    </lineage>
</organism>
<dbReference type="InterPro" id="IPR046342">
    <property type="entry name" value="CBS_dom_sf"/>
</dbReference>
<dbReference type="Proteomes" id="UP000501780">
    <property type="component" value="Chromosome"/>
</dbReference>